<reference evidence="2" key="2">
    <citation type="submission" date="2020-09" db="EMBL/GenBank/DDBJ databases">
        <authorList>
            <person name="Sun Q."/>
            <person name="Zhou Y."/>
        </authorList>
    </citation>
    <scope>NUCLEOTIDE SEQUENCE</scope>
    <source>
        <strain evidence="2">CGMCC 4.7398</strain>
    </source>
</reference>
<evidence type="ECO:0000313" key="3">
    <source>
        <dbReference type="Proteomes" id="UP000627369"/>
    </source>
</evidence>
<feature type="transmembrane region" description="Helical" evidence="1">
    <location>
        <begin position="67"/>
        <end position="88"/>
    </location>
</feature>
<keyword evidence="1" id="KW-0812">Transmembrane</keyword>
<feature type="transmembrane region" description="Helical" evidence="1">
    <location>
        <begin position="130"/>
        <end position="149"/>
    </location>
</feature>
<keyword evidence="3" id="KW-1185">Reference proteome</keyword>
<protein>
    <submittedName>
        <fullName evidence="2">Uncharacterized protein</fullName>
    </submittedName>
</protein>
<dbReference type="AlphaFoldDB" id="A0A919FHE2"/>
<evidence type="ECO:0000313" key="2">
    <source>
        <dbReference type="EMBL" id="GHH65558.1"/>
    </source>
</evidence>
<feature type="transmembrane region" description="Helical" evidence="1">
    <location>
        <begin position="259"/>
        <end position="276"/>
    </location>
</feature>
<feature type="transmembrane region" description="Helical" evidence="1">
    <location>
        <begin position="231"/>
        <end position="252"/>
    </location>
</feature>
<reference evidence="2" key="1">
    <citation type="journal article" date="2014" name="Int. J. Syst. Evol. Microbiol.">
        <title>Complete genome sequence of Corynebacterium casei LMG S-19264T (=DSM 44701T), isolated from a smear-ripened cheese.</title>
        <authorList>
            <consortium name="US DOE Joint Genome Institute (JGI-PGF)"/>
            <person name="Walter F."/>
            <person name="Albersmeier A."/>
            <person name="Kalinowski J."/>
            <person name="Ruckert C."/>
        </authorList>
    </citation>
    <scope>NUCLEOTIDE SEQUENCE</scope>
    <source>
        <strain evidence="2">CGMCC 4.7398</strain>
    </source>
</reference>
<proteinExistence type="predicted"/>
<accession>A0A919FHE2</accession>
<feature type="transmembrane region" description="Helical" evidence="1">
    <location>
        <begin position="33"/>
        <end position="55"/>
    </location>
</feature>
<feature type="transmembrane region" description="Helical" evidence="1">
    <location>
        <begin position="198"/>
        <end position="219"/>
    </location>
</feature>
<evidence type="ECO:0000256" key="1">
    <source>
        <dbReference type="SAM" id="Phobius"/>
    </source>
</evidence>
<dbReference type="Proteomes" id="UP000627369">
    <property type="component" value="Unassembled WGS sequence"/>
</dbReference>
<sequence length="290" mass="31152">MADTNDVVASAAQPPAGDAANILARETYRHLRLMLVTLTALMFLAILILSFAGQVEGSISAYYLGPIRDVFVGAMVGTGVCLIVYRGFPPFEDYTLNVAGVYAIFVAFVPTGLAETLASLGTEERREAVYALRTTIGAVIVIAVVFALLEWRFGHWTVPNLLERRATKWVFITTNVLGIAFLALIALRGFADDSFQGVHVAAAILLFVSLAAAVASHAWPGPFGGTGPGVNGYRTIFFLMLAGIPLAVILAFLQSQYTVIVLEAWEIALFSAFWVLEAKRTWPAASSSSS</sequence>
<feature type="transmembrane region" description="Helical" evidence="1">
    <location>
        <begin position="169"/>
        <end position="191"/>
    </location>
</feature>
<gene>
    <name evidence="2" type="ORF">GCM10017772_03970</name>
</gene>
<dbReference type="RefSeq" id="WP_189667587.1">
    <property type="nucleotide sequence ID" value="NZ_BNAS01000001.1"/>
</dbReference>
<comment type="caution">
    <text evidence="2">The sequence shown here is derived from an EMBL/GenBank/DDBJ whole genome shotgun (WGS) entry which is preliminary data.</text>
</comment>
<keyword evidence="1" id="KW-1133">Transmembrane helix</keyword>
<feature type="transmembrane region" description="Helical" evidence="1">
    <location>
        <begin position="94"/>
        <end position="118"/>
    </location>
</feature>
<name>A0A919FHE2_9MICO</name>
<keyword evidence="1" id="KW-0472">Membrane</keyword>
<organism evidence="2 3">
    <name type="scientific">Promicromonospora soli</name>
    <dbReference type="NCBI Taxonomy" id="2035533"/>
    <lineage>
        <taxon>Bacteria</taxon>
        <taxon>Bacillati</taxon>
        <taxon>Actinomycetota</taxon>
        <taxon>Actinomycetes</taxon>
        <taxon>Micrococcales</taxon>
        <taxon>Promicromonosporaceae</taxon>
        <taxon>Promicromonospora</taxon>
    </lineage>
</organism>
<dbReference type="EMBL" id="BNAS01000001">
    <property type="protein sequence ID" value="GHH65558.1"/>
    <property type="molecule type" value="Genomic_DNA"/>
</dbReference>